<dbReference type="Proteomes" id="UP001303046">
    <property type="component" value="Unassembled WGS sequence"/>
</dbReference>
<name>A0ABR1CLA0_NECAM</name>
<comment type="caution">
    <text evidence="2">The sequence shown here is derived from an EMBL/GenBank/DDBJ whole genome shotgun (WGS) entry which is preliminary data.</text>
</comment>
<organism evidence="2 3">
    <name type="scientific">Necator americanus</name>
    <name type="common">Human hookworm</name>
    <dbReference type="NCBI Taxonomy" id="51031"/>
    <lineage>
        <taxon>Eukaryota</taxon>
        <taxon>Metazoa</taxon>
        <taxon>Ecdysozoa</taxon>
        <taxon>Nematoda</taxon>
        <taxon>Chromadorea</taxon>
        <taxon>Rhabditida</taxon>
        <taxon>Rhabditina</taxon>
        <taxon>Rhabditomorpha</taxon>
        <taxon>Strongyloidea</taxon>
        <taxon>Ancylostomatidae</taxon>
        <taxon>Bunostominae</taxon>
        <taxon>Necator</taxon>
    </lineage>
</organism>
<reference evidence="2 3" key="1">
    <citation type="submission" date="2023-08" db="EMBL/GenBank/DDBJ databases">
        <title>A Necator americanus chromosomal reference genome.</title>
        <authorList>
            <person name="Ilik V."/>
            <person name="Petrzelkova K.J."/>
            <person name="Pardy F."/>
            <person name="Fuh T."/>
            <person name="Niatou-Singa F.S."/>
            <person name="Gouil Q."/>
            <person name="Baker L."/>
            <person name="Ritchie M.E."/>
            <person name="Jex A.R."/>
            <person name="Gazzola D."/>
            <person name="Li H."/>
            <person name="Toshio Fujiwara R."/>
            <person name="Zhan B."/>
            <person name="Aroian R.V."/>
            <person name="Pafco B."/>
            <person name="Schwarz E.M."/>
        </authorList>
    </citation>
    <scope>NUCLEOTIDE SEQUENCE [LARGE SCALE GENOMIC DNA]</scope>
    <source>
        <strain evidence="2 3">Aroian</strain>
        <tissue evidence="2">Whole animal</tissue>
    </source>
</reference>
<protein>
    <submittedName>
        <fullName evidence="2">Uncharacterized protein</fullName>
    </submittedName>
</protein>
<feature type="transmembrane region" description="Helical" evidence="1">
    <location>
        <begin position="21"/>
        <end position="40"/>
    </location>
</feature>
<sequence>MNRREEGGNQKRIKEKSLYRIIPLGMHQCILLQLVIFVVLEHVLAYTMLCDGQPMINGSRLEAWTTSLTLSAQFSLVIQKEVAYRELDDVGTYKQVHREKYVQKKTLF</sequence>
<dbReference type="EMBL" id="JAVFWL010000002">
    <property type="protein sequence ID" value="KAK6738676.1"/>
    <property type="molecule type" value="Genomic_DNA"/>
</dbReference>
<keyword evidence="3" id="KW-1185">Reference proteome</keyword>
<evidence type="ECO:0000313" key="2">
    <source>
        <dbReference type="EMBL" id="KAK6738676.1"/>
    </source>
</evidence>
<evidence type="ECO:0000313" key="3">
    <source>
        <dbReference type="Proteomes" id="UP001303046"/>
    </source>
</evidence>
<keyword evidence="1" id="KW-1133">Transmembrane helix</keyword>
<evidence type="ECO:0000256" key="1">
    <source>
        <dbReference type="SAM" id="Phobius"/>
    </source>
</evidence>
<gene>
    <name evidence="2" type="primary">Necator_chrII.g8452</name>
    <name evidence="2" type="ORF">RB195_020658</name>
</gene>
<accession>A0ABR1CLA0</accession>
<keyword evidence="1" id="KW-0472">Membrane</keyword>
<proteinExistence type="predicted"/>
<keyword evidence="1" id="KW-0812">Transmembrane</keyword>